<evidence type="ECO:0000313" key="15">
    <source>
        <dbReference type="Proteomes" id="UP001595816"/>
    </source>
</evidence>
<evidence type="ECO:0000256" key="6">
    <source>
        <dbReference type="ARBA" id="ARBA00022692"/>
    </source>
</evidence>
<keyword evidence="10" id="KW-1003">Cell membrane</keyword>
<keyword evidence="6 10" id="KW-0812">Transmembrane</keyword>
<comment type="pathway">
    <text evidence="2 10">Protein modification; protein glycosylation.</text>
</comment>
<feature type="domain" description="ArnT-like N-terminal" evidence="12">
    <location>
        <begin position="47"/>
        <end position="200"/>
    </location>
</feature>
<dbReference type="RefSeq" id="WP_253758155.1">
    <property type="nucleotide sequence ID" value="NZ_JAMZDZ010000001.1"/>
</dbReference>
<evidence type="ECO:0000259" key="13">
    <source>
        <dbReference type="Pfam" id="PF16192"/>
    </source>
</evidence>
<feature type="transmembrane region" description="Helical" evidence="10">
    <location>
        <begin position="39"/>
        <end position="57"/>
    </location>
</feature>
<name>A0ABV8LH70_9ACTN</name>
<keyword evidence="4 10" id="KW-0328">Glycosyltransferase</keyword>
<evidence type="ECO:0000256" key="4">
    <source>
        <dbReference type="ARBA" id="ARBA00022676"/>
    </source>
</evidence>
<dbReference type="PANTHER" id="PTHR10050:SF46">
    <property type="entry name" value="PROTEIN O-MANNOSYL-TRANSFERASE 2"/>
    <property type="match status" value="1"/>
</dbReference>
<dbReference type="InterPro" id="IPR003342">
    <property type="entry name" value="ArnT-like_N"/>
</dbReference>
<evidence type="ECO:0000256" key="10">
    <source>
        <dbReference type="RuleBase" id="RU367007"/>
    </source>
</evidence>
<reference evidence="15" key="1">
    <citation type="journal article" date="2019" name="Int. J. Syst. Evol. Microbiol.">
        <title>The Global Catalogue of Microorganisms (GCM) 10K type strain sequencing project: providing services to taxonomists for standard genome sequencing and annotation.</title>
        <authorList>
            <consortium name="The Broad Institute Genomics Platform"/>
            <consortium name="The Broad Institute Genome Sequencing Center for Infectious Disease"/>
            <person name="Wu L."/>
            <person name="Ma J."/>
        </authorList>
    </citation>
    <scope>NUCLEOTIDE SEQUENCE [LARGE SCALE GENOMIC DNA]</scope>
    <source>
        <strain evidence="15">CGMCC 4.7289</strain>
    </source>
</reference>
<evidence type="ECO:0000256" key="9">
    <source>
        <dbReference type="ARBA" id="ARBA00093617"/>
    </source>
</evidence>
<evidence type="ECO:0000256" key="1">
    <source>
        <dbReference type="ARBA" id="ARBA00004127"/>
    </source>
</evidence>
<feature type="transmembrane region" description="Helical" evidence="10">
    <location>
        <begin position="434"/>
        <end position="455"/>
    </location>
</feature>
<feature type="transmembrane region" description="Helical" evidence="10">
    <location>
        <begin position="241"/>
        <end position="257"/>
    </location>
</feature>
<dbReference type="Pfam" id="PF02366">
    <property type="entry name" value="PMT"/>
    <property type="match status" value="1"/>
</dbReference>
<feature type="transmembrane region" description="Helical" evidence="10">
    <location>
        <begin position="411"/>
        <end position="428"/>
    </location>
</feature>
<organism evidence="14 15">
    <name type="scientific">Hamadaea flava</name>
    <dbReference type="NCBI Taxonomy" id="1742688"/>
    <lineage>
        <taxon>Bacteria</taxon>
        <taxon>Bacillati</taxon>
        <taxon>Actinomycetota</taxon>
        <taxon>Actinomycetes</taxon>
        <taxon>Micromonosporales</taxon>
        <taxon>Micromonosporaceae</taxon>
        <taxon>Hamadaea</taxon>
    </lineage>
</organism>
<feature type="transmembrane region" description="Helical" evidence="10">
    <location>
        <begin position="387"/>
        <end position="404"/>
    </location>
</feature>
<dbReference type="EC" id="2.4.1.-" evidence="10"/>
<keyword evidence="8 10" id="KW-0472">Membrane</keyword>
<keyword evidence="7 10" id="KW-1133">Transmembrane helix</keyword>
<comment type="function">
    <text evidence="10">Protein O-mannosyltransferase that catalyzes the transfer of a single mannose residue from a polyprenol phospho-mannosyl lipidic donor to the hydroxyl group of selected serine and threonine residues in acceptor proteins.</text>
</comment>
<dbReference type="PANTHER" id="PTHR10050">
    <property type="entry name" value="DOLICHYL-PHOSPHATE-MANNOSE--PROTEIN MANNOSYLTRANSFERASE"/>
    <property type="match status" value="1"/>
</dbReference>
<protein>
    <recommendedName>
        <fullName evidence="9 10">Polyprenol-phosphate-mannose--protein mannosyltransferase</fullName>
        <ecNumber evidence="10">2.4.1.-</ecNumber>
    </recommendedName>
</protein>
<feature type="transmembrane region" description="Helical" evidence="10">
    <location>
        <begin position="142"/>
        <end position="163"/>
    </location>
</feature>
<dbReference type="InterPro" id="IPR032421">
    <property type="entry name" value="PMT_4TMC"/>
</dbReference>
<evidence type="ECO:0000259" key="12">
    <source>
        <dbReference type="Pfam" id="PF02366"/>
    </source>
</evidence>
<evidence type="ECO:0000256" key="5">
    <source>
        <dbReference type="ARBA" id="ARBA00022679"/>
    </source>
</evidence>
<keyword evidence="15" id="KW-1185">Reference proteome</keyword>
<proteinExistence type="inferred from homology"/>
<feature type="transmembrane region" description="Helical" evidence="10">
    <location>
        <begin position="476"/>
        <end position="497"/>
    </location>
</feature>
<dbReference type="EMBL" id="JBHSAY010000005">
    <property type="protein sequence ID" value="MFC4130292.1"/>
    <property type="molecule type" value="Genomic_DNA"/>
</dbReference>
<dbReference type="GO" id="GO:0016757">
    <property type="term" value="F:glycosyltransferase activity"/>
    <property type="evidence" value="ECO:0007669"/>
    <property type="project" value="UniProtKB-KW"/>
</dbReference>
<keyword evidence="5 10" id="KW-0808">Transferase</keyword>
<feature type="region of interest" description="Disordered" evidence="11">
    <location>
        <begin position="1"/>
        <end position="20"/>
    </location>
</feature>
<evidence type="ECO:0000256" key="2">
    <source>
        <dbReference type="ARBA" id="ARBA00004922"/>
    </source>
</evidence>
<feature type="transmembrane region" description="Helical" evidence="10">
    <location>
        <begin position="169"/>
        <end position="188"/>
    </location>
</feature>
<gene>
    <name evidence="14" type="ORF">ACFOZ4_06720</name>
</gene>
<dbReference type="Proteomes" id="UP001595816">
    <property type="component" value="Unassembled WGS sequence"/>
</dbReference>
<accession>A0ABV8LH70</accession>
<dbReference type="InterPro" id="IPR027005">
    <property type="entry name" value="PMT-like"/>
</dbReference>
<evidence type="ECO:0000256" key="7">
    <source>
        <dbReference type="ARBA" id="ARBA00022989"/>
    </source>
</evidence>
<feature type="transmembrane region" description="Helical" evidence="10">
    <location>
        <begin position="218"/>
        <end position="235"/>
    </location>
</feature>
<comment type="subcellular location">
    <subcellularLocation>
        <location evidence="10">Cell membrane</location>
    </subcellularLocation>
    <subcellularLocation>
        <location evidence="1">Endomembrane system</location>
        <topology evidence="1">Multi-pass membrane protein</topology>
    </subcellularLocation>
</comment>
<evidence type="ECO:0000313" key="14">
    <source>
        <dbReference type="EMBL" id="MFC4130292.1"/>
    </source>
</evidence>
<evidence type="ECO:0000256" key="3">
    <source>
        <dbReference type="ARBA" id="ARBA00007222"/>
    </source>
</evidence>
<feature type="transmembrane region" description="Helical" evidence="10">
    <location>
        <begin position="278"/>
        <end position="300"/>
    </location>
</feature>
<sequence length="518" mass="58781">MTIAPEATASAPQPATPDAPAVSDIRQRLLPIEVKFDPWAWLAMGVVTLIAGILRFVGLGSPKGKIFDEIYYATDAHNIWRLGYEWDEKANSAGYVVHPPFGKWLIGIGEQIFGYNEVGWRFSAALFGTASVLMLMFVARRLFGSIALACAAGLLMAFDGMHFVLSRSALLDMFLMFFVLAAFTCLVLDRQQRRRRWVKFIEAGGDPAGRGRASRPSFAVPWWRIAAFAMITLAFSVKWSAMAFVPIMVILVYWWEIGARRVAGVRRPIVDTLLDETGWFLVMLVFAFFLYLSTWSGWLLTDGGYNRHWLRDTGGTELPVLGALQNLWHYHQMAYDFHIHLDDAHTYQSWPWQWLLLARPVAFYWSSNDPCGSGNCAAEVVLNGTPALWWAFLPALAALVWLAISRRDWRAGAILGFIAMGWLPWFYYELDNRTMFFFYALPIEPFLILAVVYVLGAIMGPGKDGLPDERRRMTGAVITGAFVLLVALNFAYFYPIFTGQSIPYESWLHRMWLGNRWI</sequence>
<dbReference type="Pfam" id="PF16192">
    <property type="entry name" value="PMT_4TMC"/>
    <property type="match status" value="1"/>
</dbReference>
<comment type="similarity">
    <text evidence="3 10">Belongs to the glycosyltransferase 39 family.</text>
</comment>
<evidence type="ECO:0000256" key="11">
    <source>
        <dbReference type="SAM" id="MobiDB-lite"/>
    </source>
</evidence>
<feature type="domain" description="Protein O-mannosyl-transferase C-terminal four TM" evidence="13">
    <location>
        <begin position="324"/>
        <end position="514"/>
    </location>
</feature>
<evidence type="ECO:0000256" key="8">
    <source>
        <dbReference type="ARBA" id="ARBA00023136"/>
    </source>
</evidence>
<comment type="caution">
    <text evidence="14">The sequence shown here is derived from an EMBL/GenBank/DDBJ whole genome shotgun (WGS) entry which is preliminary data.</text>
</comment>